<name>A0A9P8UL15_9PEZI</name>
<protein>
    <recommendedName>
        <fullName evidence="1">1-alkyl-2-acetylglycerophosphocholine esterase</fullName>
        <ecNumber evidence="1">3.1.1.47</ecNumber>
    </recommendedName>
</protein>
<feature type="domain" description="AB hydrolase-1" evidence="5">
    <location>
        <begin position="52"/>
        <end position="262"/>
    </location>
</feature>
<dbReference type="GeneID" id="70131585"/>
<reference evidence="6" key="1">
    <citation type="journal article" date="2021" name="Nat. Commun.">
        <title>Genetic determinants of endophytism in the Arabidopsis root mycobiome.</title>
        <authorList>
            <person name="Mesny F."/>
            <person name="Miyauchi S."/>
            <person name="Thiergart T."/>
            <person name="Pickel B."/>
            <person name="Atanasova L."/>
            <person name="Karlsson M."/>
            <person name="Huettel B."/>
            <person name="Barry K.W."/>
            <person name="Haridas S."/>
            <person name="Chen C."/>
            <person name="Bauer D."/>
            <person name="Andreopoulos W."/>
            <person name="Pangilinan J."/>
            <person name="LaButti K."/>
            <person name="Riley R."/>
            <person name="Lipzen A."/>
            <person name="Clum A."/>
            <person name="Drula E."/>
            <person name="Henrissat B."/>
            <person name="Kohler A."/>
            <person name="Grigoriev I.V."/>
            <person name="Martin F.M."/>
            <person name="Hacquard S."/>
        </authorList>
    </citation>
    <scope>NUCLEOTIDE SEQUENCE</scope>
    <source>
        <strain evidence="6">MPI-SDFR-AT-0073</strain>
    </source>
</reference>
<gene>
    <name evidence="6" type="ORF">BKA67DRAFT_564006</name>
</gene>
<dbReference type="GO" id="GO:0003847">
    <property type="term" value="F:1-alkyl-2-acetylglycerophosphocholine esterase activity"/>
    <property type="evidence" value="ECO:0007669"/>
    <property type="project" value="UniProtKB-EC"/>
</dbReference>
<comment type="caution">
    <text evidence="6">The sequence shown here is derived from an EMBL/GenBank/DDBJ whole genome shotgun (WGS) entry which is preliminary data.</text>
</comment>
<dbReference type="SUPFAM" id="SSF53474">
    <property type="entry name" value="alpha/beta-Hydrolases"/>
    <property type="match status" value="1"/>
</dbReference>
<keyword evidence="3" id="KW-0442">Lipid degradation</keyword>
<evidence type="ECO:0000256" key="1">
    <source>
        <dbReference type="ARBA" id="ARBA00013201"/>
    </source>
</evidence>
<dbReference type="RefSeq" id="XP_045958301.1">
    <property type="nucleotide sequence ID" value="XM_046102693.1"/>
</dbReference>
<evidence type="ECO:0000256" key="3">
    <source>
        <dbReference type="ARBA" id="ARBA00022963"/>
    </source>
</evidence>
<organism evidence="6 7">
    <name type="scientific">Truncatella angustata</name>
    <dbReference type="NCBI Taxonomy" id="152316"/>
    <lineage>
        <taxon>Eukaryota</taxon>
        <taxon>Fungi</taxon>
        <taxon>Dikarya</taxon>
        <taxon>Ascomycota</taxon>
        <taxon>Pezizomycotina</taxon>
        <taxon>Sordariomycetes</taxon>
        <taxon>Xylariomycetidae</taxon>
        <taxon>Amphisphaeriales</taxon>
        <taxon>Sporocadaceae</taxon>
        <taxon>Truncatella</taxon>
    </lineage>
</organism>
<evidence type="ECO:0000256" key="4">
    <source>
        <dbReference type="ARBA" id="ARBA00023098"/>
    </source>
</evidence>
<dbReference type="GO" id="GO:0016042">
    <property type="term" value="P:lipid catabolic process"/>
    <property type="evidence" value="ECO:0007669"/>
    <property type="project" value="UniProtKB-KW"/>
</dbReference>
<dbReference type="OrthoDB" id="2363873at2759"/>
<evidence type="ECO:0000313" key="7">
    <source>
        <dbReference type="Proteomes" id="UP000758603"/>
    </source>
</evidence>
<keyword evidence="2 6" id="KW-0378">Hydrolase</keyword>
<evidence type="ECO:0000259" key="5">
    <source>
        <dbReference type="Pfam" id="PF12697"/>
    </source>
</evidence>
<dbReference type="EMBL" id="JAGPXC010000004">
    <property type="protein sequence ID" value="KAH6654031.1"/>
    <property type="molecule type" value="Genomic_DNA"/>
</dbReference>
<dbReference type="EC" id="3.1.1.47" evidence="1"/>
<keyword evidence="4" id="KW-0443">Lipid metabolism</keyword>
<evidence type="ECO:0000256" key="2">
    <source>
        <dbReference type="ARBA" id="ARBA00022801"/>
    </source>
</evidence>
<evidence type="ECO:0000313" key="6">
    <source>
        <dbReference type="EMBL" id="KAH6654031.1"/>
    </source>
</evidence>
<proteinExistence type="predicted"/>
<dbReference type="Proteomes" id="UP000758603">
    <property type="component" value="Unassembled WGS sequence"/>
</dbReference>
<dbReference type="InterPro" id="IPR029058">
    <property type="entry name" value="AB_hydrolase_fold"/>
</dbReference>
<accession>A0A9P8UL15</accession>
<dbReference type="PANTHER" id="PTHR10272:SF0">
    <property type="entry name" value="PLATELET-ACTIVATING FACTOR ACETYLHYDROLASE"/>
    <property type="match status" value="1"/>
</dbReference>
<dbReference type="PANTHER" id="PTHR10272">
    <property type="entry name" value="PLATELET-ACTIVATING FACTOR ACETYLHYDROLASE"/>
    <property type="match status" value="1"/>
</dbReference>
<keyword evidence="7" id="KW-1185">Reference proteome</keyword>
<dbReference type="Gene3D" id="3.40.50.1820">
    <property type="entry name" value="alpha/beta hydrolase"/>
    <property type="match status" value="1"/>
</dbReference>
<sequence length="322" mass="34354">MNNLIKDASQIPVGDSNITLSINRVTIPAPERGAPLEVRITAPTTGKDLPIVLLSHGHGPSLYIPSKDGYAPLANFYAEHGFVVIQPTHANSKVAGLKSDGPGGPLFFESRPKEMSLILDNLDEIEAQASFLAGRIDRDKVAVVGHSLGGATAGLLLGATFNDPKANILNVDLSDSRIKTGVLLGAPGNGGDSLNEFARENYSTVMNTGWTHLNTKTLVVIGDADHSKNFTDRGPEWHADPFHHGPGADYLLTLHGGGHGFGGVAGWDAKETDDENAERLAVTQRMTWAYLLSALYPENAAWEKACKALKDKASEHGHITSK</sequence>
<dbReference type="InterPro" id="IPR000073">
    <property type="entry name" value="AB_hydrolase_1"/>
</dbReference>
<dbReference type="AlphaFoldDB" id="A0A9P8UL15"/>
<dbReference type="Pfam" id="PF12697">
    <property type="entry name" value="Abhydrolase_6"/>
    <property type="match status" value="1"/>
</dbReference>